<dbReference type="InterPro" id="IPR015410">
    <property type="entry name" value="DUF1985"/>
</dbReference>
<reference evidence="4" key="1">
    <citation type="journal article" date="2013" name="Nat. Genet.">
        <title>The Capsella rubella genome and the genomic consequences of rapid mating system evolution.</title>
        <authorList>
            <person name="Slotte T."/>
            <person name="Hazzouri K.M."/>
            <person name="Agren J.A."/>
            <person name="Koenig D."/>
            <person name="Maumus F."/>
            <person name="Guo Y.L."/>
            <person name="Steige K."/>
            <person name="Platts A.E."/>
            <person name="Escobar J.S."/>
            <person name="Newman L.K."/>
            <person name="Wang W."/>
            <person name="Mandakova T."/>
            <person name="Vello E."/>
            <person name="Smith L.M."/>
            <person name="Henz S.R."/>
            <person name="Steffen J."/>
            <person name="Takuno S."/>
            <person name="Brandvain Y."/>
            <person name="Coop G."/>
            <person name="Andolfatto P."/>
            <person name="Hu T.T."/>
            <person name="Blanchette M."/>
            <person name="Clark R.M."/>
            <person name="Quesneville H."/>
            <person name="Nordborg M."/>
            <person name="Gaut B.S."/>
            <person name="Lysak M.A."/>
            <person name="Jenkins J."/>
            <person name="Grimwood J."/>
            <person name="Chapman J."/>
            <person name="Prochnik S."/>
            <person name="Shu S."/>
            <person name="Rokhsar D."/>
            <person name="Schmutz J."/>
            <person name="Weigel D."/>
            <person name="Wright S.I."/>
        </authorList>
    </citation>
    <scope>NUCLEOTIDE SEQUENCE [LARGE SCALE GENOMIC DNA]</scope>
    <source>
        <strain evidence="4">cv. Monte Gargano</strain>
    </source>
</reference>
<evidence type="ECO:0000313" key="3">
    <source>
        <dbReference type="EMBL" id="EOA12097.1"/>
    </source>
</evidence>
<proteinExistence type="predicted"/>
<feature type="domain" description="DUF1985" evidence="2">
    <location>
        <begin position="79"/>
        <end position="212"/>
    </location>
</feature>
<dbReference type="InterPro" id="IPR005048">
    <property type="entry name" value="DUF287"/>
</dbReference>
<evidence type="ECO:0008006" key="5">
    <source>
        <dbReference type="Google" id="ProtNLM"/>
    </source>
</evidence>
<feature type="domain" description="DUF287" evidence="1">
    <location>
        <begin position="296"/>
        <end position="347"/>
    </location>
</feature>
<gene>
    <name evidence="3" type="ORF">CARUB_v10016515mg</name>
</gene>
<dbReference type="OrthoDB" id="1109756at2759"/>
<evidence type="ECO:0000259" key="1">
    <source>
        <dbReference type="Pfam" id="PF03384"/>
    </source>
</evidence>
<dbReference type="PANTHER" id="PTHR48449:SF1">
    <property type="entry name" value="DUF1985 DOMAIN-CONTAINING PROTEIN"/>
    <property type="match status" value="1"/>
</dbReference>
<dbReference type="EMBL" id="KB870893">
    <property type="protein sequence ID" value="EOA12097.1"/>
    <property type="molecule type" value="Genomic_DNA"/>
</dbReference>
<dbReference type="Proteomes" id="UP000029121">
    <property type="component" value="Unassembled WGS sequence"/>
</dbReference>
<accession>R0ESU4</accession>
<dbReference type="PANTHER" id="PTHR48449">
    <property type="entry name" value="DUF1985 DOMAIN-CONTAINING PROTEIN"/>
    <property type="match status" value="1"/>
</dbReference>
<keyword evidence="4" id="KW-1185">Reference proteome</keyword>
<dbReference type="AlphaFoldDB" id="R0ESU4"/>
<name>R0ESU4_9BRAS</name>
<dbReference type="KEGG" id="crb:17874326"/>
<evidence type="ECO:0000313" key="4">
    <source>
        <dbReference type="Proteomes" id="UP000029121"/>
    </source>
</evidence>
<dbReference type="eggNOG" id="ENOG502RRJ2">
    <property type="taxonomic scope" value="Eukaryota"/>
</dbReference>
<evidence type="ECO:0000259" key="2">
    <source>
        <dbReference type="Pfam" id="PF09331"/>
    </source>
</evidence>
<organism evidence="3 4">
    <name type="scientific">Capsella rubella</name>
    <dbReference type="NCBI Taxonomy" id="81985"/>
    <lineage>
        <taxon>Eukaryota</taxon>
        <taxon>Viridiplantae</taxon>
        <taxon>Streptophyta</taxon>
        <taxon>Embryophyta</taxon>
        <taxon>Tracheophyta</taxon>
        <taxon>Spermatophyta</taxon>
        <taxon>Magnoliopsida</taxon>
        <taxon>eudicotyledons</taxon>
        <taxon>Gunneridae</taxon>
        <taxon>Pentapetalae</taxon>
        <taxon>rosids</taxon>
        <taxon>malvids</taxon>
        <taxon>Brassicales</taxon>
        <taxon>Brassicaceae</taxon>
        <taxon>Camelineae</taxon>
        <taxon>Capsella</taxon>
    </lineage>
</organism>
<sequence>MDMEDDTEPLQPENFFFSHNEYGKSCKLSTRCSITKTLKALEKLDKSEKEWFTKHKQFKHIWHLARQKTNKLTGMWMLLLRTASTQKKRVSWFVVNGIPIRYSMREHALITGFDCHEYESDYNAENFGSYEFVERVFGSTKITVKDVERKLASMDDKCAGDRLQVAVLYFLCTVIRGRRKYDSIYPFVLKIVNDLKVVETFPWGRITFEDNMKEIDHAMKHLDGKVRDDYLFPGFIIPLEVLVFECIPDMSKQFQESVRGAKDGCPLMCKRKFEDNGMTGFPLDQLNEALGTTNDIISILKPSAAEEALLLDIMERVEDEDFFDPIADAWNECLDVQQKKIWWKDLYKLDLASRGFGEDSPAVEIMEETEQENIPASEYMEEPQLSEKLMMKRMMKAMADELKDITLWF</sequence>
<dbReference type="Pfam" id="PF09331">
    <property type="entry name" value="DUF1985"/>
    <property type="match status" value="1"/>
</dbReference>
<dbReference type="Pfam" id="PF03384">
    <property type="entry name" value="DUF287"/>
    <property type="match status" value="1"/>
</dbReference>
<protein>
    <recommendedName>
        <fullName evidence="5">DUF1985 domain-containing protein</fullName>
    </recommendedName>
</protein>